<keyword evidence="2 5" id="KW-0479">Metal-binding</keyword>
<proteinExistence type="inferred from homology"/>
<dbReference type="AlphaFoldDB" id="A0A9D7XGT8"/>
<comment type="cofactor">
    <cofactor evidence="5">
        <name>Fe(2+)</name>
        <dbReference type="ChEBI" id="CHEBI:29033"/>
    </cofactor>
    <text evidence="5">Binds 1 Fe(2+) ion per subunit.</text>
</comment>
<dbReference type="EMBL" id="JADKFW010000004">
    <property type="protein sequence ID" value="MBK9717177.1"/>
    <property type="molecule type" value="Genomic_DNA"/>
</dbReference>
<evidence type="ECO:0000256" key="5">
    <source>
        <dbReference type="PIRSR" id="PIRSR604294-1"/>
    </source>
</evidence>
<dbReference type="Pfam" id="PF03055">
    <property type="entry name" value="RPE65"/>
    <property type="match status" value="1"/>
</dbReference>
<keyword evidence="3" id="KW-0560">Oxidoreductase</keyword>
<evidence type="ECO:0000313" key="6">
    <source>
        <dbReference type="EMBL" id="MBK9717177.1"/>
    </source>
</evidence>
<evidence type="ECO:0000256" key="4">
    <source>
        <dbReference type="ARBA" id="ARBA00023004"/>
    </source>
</evidence>
<dbReference type="GO" id="GO:0016121">
    <property type="term" value="P:carotene catabolic process"/>
    <property type="evidence" value="ECO:0007669"/>
    <property type="project" value="TreeGrafter"/>
</dbReference>
<dbReference type="InterPro" id="IPR004294">
    <property type="entry name" value="Carotenoid_Oase"/>
</dbReference>
<reference evidence="6 7" key="1">
    <citation type="submission" date="2020-10" db="EMBL/GenBank/DDBJ databases">
        <title>Connecting structure to function with the recovery of over 1000 high-quality activated sludge metagenome-assembled genomes encoding full-length rRNA genes using long-read sequencing.</title>
        <authorList>
            <person name="Singleton C.M."/>
            <person name="Petriglieri F."/>
            <person name="Kristensen J.M."/>
            <person name="Kirkegaard R.H."/>
            <person name="Michaelsen T.Y."/>
            <person name="Andersen M.H."/>
            <person name="Karst S.M."/>
            <person name="Dueholm M.S."/>
            <person name="Nielsen P.H."/>
            <person name="Albertsen M."/>
        </authorList>
    </citation>
    <scope>NUCLEOTIDE SEQUENCE [LARGE SCALE GENOMIC DNA]</scope>
    <source>
        <strain evidence="6">Ribe_18-Q3-R11-54_BAT3C.373</strain>
    </source>
</reference>
<keyword evidence="4 5" id="KW-0408">Iron</keyword>
<evidence type="ECO:0000256" key="2">
    <source>
        <dbReference type="ARBA" id="ARBA00022723"/>
    </source>
</evidence>
<evidence type="ECO:0000313" key="7">
    <source>
        <dbReference type="Proteomes" id="UP000808349"/>
    </source>
</evidence>
<evidence type="ECO:0000256" key="1">
    <source>
        <dbReference type="ARBA" id="ARBA00006787"/>
    </source>
</evidence>
<dbReference type="PANTHER" id="PTHR10543">
    <property type="entry name" value="BETA-CAROTENE DIOXYGENASE"/>
    <property type="match status" value="1"/>
</dbReference>
<comment type="similarity">
    <text evidence="1">Belongs to the carotenoid oxygenase family.</text>
</comment>
<organism evidence="6 7">
    <name type="scientific">Candidatus Defluviibacterium haderslevense</name>
    <dbReference type="NCBI Taxonomy" id="2981993"/>
    <lineage>
        <taxon>Bacteria</taxon>
        <taxon>Pseudomonadati</taxon>
        <taxon>Bacteroidota</taxon>
        <taxon>Saprospiria</taxon>
        <taxon>Saprospirales</taxon>
        <taxon>Saprospiraceae</taxon>
        <taxon>Candidatus Defluviibacterium</taxon>
    </lineage>
</organism>
<dbReference type="PANTHER" id="PTHR10543:SF89">
    <property type="entry name" value="CAROTENOID 9,10(9',10')-CLEAVAGE DIOXYGENASE 1"/>
    <property type="match status" value="1"/>
</dbReference>
<protein>
    <submittedName>
        <fullName evidence="6">Carotenoid oxygenase family protein</fullName>
    </submittedName>
</protein>
<sequence>MEKRAFSTASKKEVNIDLLVSEGAIPKDMYGVVLISTACGTINSDGLPYQPLNPDGSENEEYGSPLINGDGFILKFDLNTAGKVNLQTGLLKPPCYFADLATSTQTSPNNPYKDLAFKNTGLARLSMKLGSRNEINTAITPVKFKKDNELRLLATFDAGRPFEFDPSTLKLITAIGENKIWHSGLPPLIDQPLAMILTTAHPVFDPDTDELFTVNFTKDNKLLLSATHIFDVFYNHDEQWIMTELKKIIAEVEHKSTEDKYNAFYTFFKHTNLYKKIEGSSIIDRISKWFKHLWNEVYYKYISNVNEVMLLRWKGEKQLKEWTIVDEAGKPIPISYNMHQIGFSKDYIVLCDTNFKFTLDVMFNFPFQKEPIIDEFIRKLLGGAMNDYSMLYLIKRSDLTDDATQIKATSTRLPVETVHFSVNYQNPNHEVTVHTAHNCSACPAEWIRSYDKLKVKPNEPIDSQKLGLIAVGEMDIGKIGRCVIDAKTGTLIEPQTKFLYLTGEENAVISKAHTWGVGLYTYKDMISAEKNVDHITHIYWQSYGLNSGLLTDYIYNLYESDKRSRVFSADLMVEYTKKGALFVIQCIDTDSLTSVDYYTFAKDQVMWSLQFVPKNKTNPNIPDSKNGYILTTVITGVPYNEHELTYQCEVWIFDANDLNKGPVCKLNHPQMSFGFTIHSAWVPETKVVSKPDYVLNVKEDYDFMIQKVKDAAIKTRIQQLFDTEVYPHFPS</sequence>
<gene>
    <name evidence="6" type="ORF">IPO85_06635</name>
</gene>
<comment type="caution">
    <text evidence="6">The sequence shown here is derived from an EMBL/GenBank/DDBJ whole genome shotgun (WGS) entry which is preliminary data.</text>
</comment>
<accession>A0A9D7XGT8</accession>
<feature type="binding site" evidence="5">
    <location>
        <position position="201"/>
    </location>
    <ligand>
        <name>Fe cation</name>
        <dbReference type="ChEBI" id="CHEBI:24875"/>
        <note>catalytic</note>
    </ligand>
</feature>
<name>A0A9D7XGT8_9BACT</name>
<dbReference type="GO" id="GO:0010436">
    <property type="term" value="F:carotenoid dioxygenase activity"/>
    <property type="evidence" value="ECO:0007669"/>
    <property type="project" value="TreeGrafter"/>
</dbReference>
<dbReference type="GO" id="GO:0046872">
    <property type="term" value="F:metal ion binding"/>
    <property type="evidence" value="ECO:0007669"/>
    <property type="project" value="UniProtKB-KW"/>
</dbReference>
<evidence type="ECO:0000256" key="3">
    <source>
        <dbReference type="ARBA" id="ARBA00023002"/>
    </source>
</evidence>
<dbReference type="Proteomes" id="UP000808349">
    <property type="component" value="Unassembled WGS sequence"/>
</dbReference>